<dbReference type="Proteomes" id="UP000051733">
    <property type="component" value="Unassembled WGS sequence"/>
</dbReference>
<sequence length="244" mass="27792">MIKLEHVDKQYRDHHALNDINLTFEANQTTVILGPSGAGKSTLLRSLNLLERPQSGHYQIGAEQVDFSQEIPTKLVLKVRRMTGMVFQSWNLFPHLTIMQNITEGPIHVLNQSKAQAEQKALELLEEVGLADTKDRYPSQLSGGQQQRISICRALAMDPEYILFDEPTSALDPELEAQVLRVLLKLAQQQQSMIVVTHNIEFARRVADKIVFLEDGKIEFEGTVDEFFNHPTQRIHEFLTGMEF</sequence>
<dbReference type="PANTHER" id="PTHR43166">
    <property type="entry name" value="AMINO ACID IMPORT ATP-BINDING PROTEIN"/>
    <property type="match status" value="1"/>
</dbReference>
<dbReference type="PIRSF" id="PIRSF039085">
    <property type="entry name" value="ABC_ATPase_HisP"/>
    <property type="match status" value="1"/>
</dbReference>
<keyword evidence="6 10" id="KW-0067">ATP-binding</keyword>
<reference evidence="10 11" key="1">
    <citation type="journal article" date="2015" name="Genome Announc.">
        <title>Expanding the biotechnology potential of lactobacilli through comparative genomics of 213 strains and associated genera.</title>
        <authorList>
            <person name="Sun Z."/>
            <person name="Harris H.M."/>
            <person name="McCann A."/>
            <person name="Guo C."/>
            <person name="Argimon S."/>
            <person name="Zhang W."/>
            <person name="Yang X."/>
            <person name="Jeffery I.B."/>
            <person name="Cooney J.C."/>
            <person name="Kagawa T.F."/>
            <person name="Liu W."/>
            <person name="Song Y."/>
            <person name="Salvetti E."/>
            <person name="Wrobel A."/>
            <person name="Rasinkangas P."/>
            <person name="Parkhill J."/>
            <person name="Rea M.C."/>
            <person name="O'Sullivan O."/>
            <person name="Ritari J."/>
            <person name="Douillard F.P."/>
            <person name="Paul Ross R."/>
            <person name="Yang R."/>
            <person name="Briner A.E."/>
            <person name="Felis G.E."/>
            <person name="de Vos W.M."/>
            <person name="Barrangou R."/>
            <person name="Klaenhammer T.R."/>
            <person name="Caufield P.W."/>
            <person name="Cui Y."/>
            <person name="Zhang H."/>
            <person name="O'Toole P.W."/>
        </authorList>
    </citation>
    <scope>NUCLEOTIDE SEQUENCE [LARGE SCALE GENOMIC DNA]</scope>
    <source>
        <strain evidence="10 11">DSM 20634</strain>
    </source>
</reference>
<dbReference type="AlphaFoldDB" id="A0A0R2ADZ4"/>
<keyword evidence="8" id="KW-0472">Membrane</keyword>
<keyword evidence="4" id="KW-1003">Cell membrane</keyword>
<dbReference type="GO" id="GO:0005886">
    <property type="term" value="C:plasma membrane"/>
    <property type="evidence" value="ECO:0007669"/>
    <property type="project" value="UniProtKB-SubCell"/>
</dbReference>
<keyword evidence="11" id="KW-1185">Reference proteome</keyword>
<dbReference type="OrthoDB" id="9804199at2"/>
<dbReference type="SMART" id="SM00382">
    <property type="entry name" value="AAA"/>
    <property type="match status" value="1"/>
</dbReference>
<feature type="domain" description="ABC transporter" evidence="9">
    <location>
        <begin position="2"/>
        <end position="240"/>
    </location>
</feature>
<dbReference type="Pfam" id="PF00005">
    <property type="entry name" value="ABC_tran"/>
    <property type="match status" value="1"/>
</dbReference>
<evidence type="ECO:0000256" key="1">
    <source>
        <dbReference type="ARBA" id="ARBA00004202"/>
    </source>
</evidence>
<organism evidence="10 11">
    <name type="scientific">Paucilactobacillus vaccinostercus DSM 20634</name>
    <dbReference type="NCBI Taxonomy" id="1423813"/>
    <lineage>
        <taxon>Bacteria</taxon>
        <taxon>Bacillati</taxon>
        <taxon>Bacillota</taxon>
        <taxon>Bacilli</taxon>
        <taxon>Lactobacillales</taxon>
        <taxon>Lactobacillaceae</taxon>
        <taxon>Paucilactobacillus</taxon>
    </lineage>
</organism>
<dbReference type="InterPro" id="IPR003439">
    <property type="entry name" value="ABC_transporter-like_ATP-bd"/>
</dbReference>
<keyword evidence="3" id="KW-0813">Transport</keyword>
<dbReference type="RefSeq" id="WP_057778052.1">
    <property type="nucleotide sequence ID" value="NZ_AYYY01000014.1"/>
</dbReference>
<dbReference type="SUPFAM" id="SSF52540">
    <property type="entry name" value="P-loop containing nucleoside triphosphate hydrolases"/>
    <property type="match status" value="1"/>
</dbReference>
<dbReference type="InterPro" id="IPR050086">
    <property type="entry name" value="MetN_ABC_transporter-like"/>
</dbReference>
<evidence type="ECO:0000256" key="2">
    <source>
        <dbReference type="ARBA" id="ARBA00005417"/>
    </source>
</evidence>
<dbReference type="PATRIC" id="fig|1423813.3.peg.1122"/>
<evidence type="ECO:0000259" key="9">
    <source>
        <dbReference type="PROSITE" id="PS50893"/>
    </source>
</evidence>
<gene>
    <name evidence="10" type="ORF">FC26_GL001103</name>
</gene>
<protein>
    <submittedName>
        <fullName evidence="10">Amino acid ABC transporter ATP-binding protein</fullName>
    </submittedName>
</protein>
<evidence type="ECO:0000256" key="4">
    <source>
        <dbReference type="ARBA" id="ARBA00022475"/>
    </source>
</evidence>
<comment type="caution">
    <text evidence="10">The sequence shown here is derived from an EMBL/GenBank/DDBJ whole genome shotgun (WGS) entry which is preliminary data.</text>
</comment>
<dbReference type="GO" id="GO:0016887">
    <property type="term" value="F:ATP hydrolysis activity"/>
    <property type="evidence" value="ECO:0007669"/>
    <property type="project" value="InterPro"/>
</dbReference>
<evidence type="ECO:0000256" key="3">
    <source>
        <dbReference type="ARBA" id="ARBA00022448"/>
    </source>
</evidence>
<evidence type="ECO:0000313" key="10">
    <source>
        <dbReference type="EMBL" id="KRM62025.1"/>
    </source>
</evidence>
<dbReference type="PROSITE" id="PS00211">
    <property type="entry name" value="ABC_TRANSPORTER_1"/>
    <property type="match status" value="1"/>
</dbReference>
<name>A0A0R2ADZ4_9LACO</name>
<dbReference type="GO" id="GO:0005524">
    <property type="term" value="F:ATP binding"/>
    <property type="evidence" value="ECO:0007669"/>
    <property type="project" value="UniProtKB-KW"/>
</dbReference>
<dbReference type="InterPro" id="IPR017871">
    <property type="entry name" value="ABC_transporter-like_CS"/>
</dbReference>
<comment type="subcellular location">
    <subcellularLocation>
        <location evidence="1">Cell membrane</location>
        <topology evidence="1">Peripheral membrane protein</topology>
    </subcellularLocation>
</comment>
<evidence type="ECO:0000256" key="5">
    <source>
        <dbReference type="ARBA" id="ARBA00022741"/>
    </source>
</evidence>
<evidence type="ECO:0000256" key="6">
    <source>
        <dbReference type="ARBA" id="ARBA00022840"/>
    </source>
</evidence>
<dbReference type="Gene3D" id="3.40.50.300">
    <property type="entry name" value="P-loop containing nucleotide triphosphate hydrolases"/>
    <property type="match status" value="1"/>
</dbReference>
<dbReference type="PROSITE" id="PS50893">
    <property type="entry name" value="ABC_TRANSPORTER_2"/>
    <property type="match status" value="1"/>
</dbReference>
<dbReference type="InterPro" id="IPR027417">
    <property type="entry name" value="P-loop_NTPase"/>
</dbReference>
<accession>A0A0R2ADZ4</accession>
<keyword evidence="7" id="KW-0029">Amino-acid transport</keyword>
<dbReference type="EMBL" id="AYYY01000014">
    <property type="protein sequence ID" value="KRM62025.1"/>
    <property type="molecule type" value="Genomic_DNA"/>
</dbReference>
<comment type="similarity">
    <text evidence="2">Belongs to the ABC transporter superfamily.</text>
</comment>
<evidence type="ECO:0000313" key="11">
    <source>
        <dbReference type="Proteomes" id="UP000051733"/>
    </source>
</evidence>
<proteinExistence type="inferred from homology"/>
<dbReference type="STRING" id="1423813.FC26_GL001103"/>
<dbReference type="PANTHER" id="PTHR43166:SF9">
    <property type="entry name" value="GLUTAMATE_ASPARTATE IMPORT ATP-BINDING PROTEIN GLTL"/>
    <property type="match status" value="1"/>
</dbReference>
<dbReference type="InterPro" id="IPR030679">
    <property type="entry name" value="ABC_ATPase_HisP-typ"/>
</dbReference>
<evidence type="ECO:0000256" key="7">
    <source>
        <dbReference type="ARBA" id="ARBA00022970"/>
    </source>
</evidence>
<dbReference type="GO" id="GO:0015424">
    <property type="term" value="F:ABC-type amino acid transporter activity"/>
    <property type="evidence" value="ECO:0007669"/>
    <property type="project" value="InterPro"/>
</dbReference>
<evidence type="ECO:0000256" key="8">
    <source>
        <dbReference type="ARBA" id="ARBA00023136"/>
    </source>
</evidence>
<dbReference type="InterPro" id="IPR003593">
    <property type="entry name" value="AAA+_ATPase"/>
</dbReference>
<keyword evidence="5" id="KW-0547">Nucleotide-binding</keyword>